<evidence type="ECO:0000313" key="4">
    <source>
        <dbReference type="Proteomes" id="UP000182412"/>
    </source>
</evidence>
<accession>A0A1H0QLE2</accession>
<keyword evidence="2" id="KW-1133">Transmembrane helix</keyword>
<evidence type="ECO:0000313" key="3">
    <source>
        <dbReference type="EMBL" id="SDP18020.1"/>
    </source>
</evidence>
<keyword evidence="3" id="KW-0132">Cell division</keyword>
<dbReference type="PANTHER" id="PTHR40027:SF1">
    <property type="entry name" value="CELL DIVISION PROTEIN DIVIC"/>
    <property type="match status" value="1"/>
</dbReference>
<protein>
    <submittedName>
        <fullName evidence="3">Cell division protein DivIC</fullName>
    </submittedName>
</protein>
<name>A0A1H0QLE2_SELRU</name>
<feature type="transmembrane region" description="Helical" evidence="2">
    <location>
        <begin position="12"/>
        <end position="29"/>
    </location>
</feature>
<organism evidence="3 4">
    <name type="scientific">Selenomonas ruminantium</name>
    <dbReference type="NCBI Taxonomy" id="971"/>
    <lineage>
        <taxon>Bacteria</taxon>
        <taxon>Bacillati</taxon>
        <taxon>Bacillota</taxon>
        <taxon>Negativicutes</taxon>
        <taxon>Selenomonadales</taxon>
        <taxon>Selenomonadaceae</taxon>
        <taxon>Selenomonas</taxon>
    </lineage>
</organism>
<evidence type="ECO:0000256" key="1">
    <source>
        <dbReference type="SAM" id="Coils"/>
    </source>
</evidence>
<keyword evidence="2" id="KW-0472">Membrane</keyword>
<dbReference type="GO" id="GO:0051301">
    <property type="term" value="P:cell division"/>
    <property type="evidence" value="ECO:0007669"/>
    <property type="project" value="UniProtKB-KW"/>
</dbReference>
<keyword evidence="1" id="KW-0175">Coiled coil</keyword>
<dbReference type="InterPro" id="IPR039076">
    <property type="entry name" value="DivIC"/>
</dbReference>
<keyword evidence="3" id="KW-0131">Cell cycle</keyword>
<reference evidence="3 4" key="1">
    <citation type="submission" date="2016-10" db="EMBL/GenBank/DDBJ databases">
        <authorList>
            <person name="de Groot N.N."/>
        </authorList>
    </citation>
    <scope>NUCLEOTIDE SEQUENCE [LARGE SCALE GENOMIC DNA]</scope>
    <source>
        <strain evidence="3 4">S137</strain>
    </source>
</reference>
<gene>
    <name evidence="3" type="ORF">SAMN05216366_10861</name>
</gene>
<feature type="coiled-coil region" evidence="1">
    <location>
        <begin position="35"/>
        <end position="69"/>
    </location>
</feature>
<dbReference type="Pfam" id="PF04977">
    <property type="entry name" value="DivIC"/>
    <property type="match status" value="1"/>
</dbReference>
<dbReference type="AlphaFoldDB" id="A0A1H0QLE2"/>
<dbReference type="OrthoDB" id="9815382at2"/>
<sequence>MKARRERRGINWFALIMLAIIVYFSSILISQQVYLSQAADDYAAAKARLEAAQKENAALKEETKQLNELGYIEKIAREELGMTRAGELPYSTGHK</sequence>
<keyword evidence="2" id="KW-0812">Transmembrane</keyword>
<dbReference type="PANTHER" id="PTHR40027">
    <property type="entry name" value="CELL DIVISION PROTEIN DIVIC"/>
    <property type="match status" value="1"/>
</dbReference>
<proteinExistence type="predicted"/>
<evidence type="ECO:0000256" key="2">
    <source>
        <dbReference type="SAM" id="Phobius"/>
    </source>
</evidence>
<dbReference type="EMBL" id="FNJQ01000008">
    <property type="protein sequence ID" value="SDP18020.1"/>
    <property type="molecule type" value="Genomic_DNA"/>
</dbReference>
<dbReference type="InterPro" id="IPR007060">
    <property type="entry name" value="FtsL/DivIC"/>
</dbReference>
<dbReference type="RefSeq" id="WP_074571876.1">
    <property type="nucleotide sequence ID" value="NZ_FNJQ01000008.1"/>
</dbReference>
<dbReference type="Proteomes" id="UP000182412">
    <property type="component" value="Unassembled WGS sequence"/>
</dbReference>